<evidence type="ECO:0000313" key="2">
    <source>
        <dbReference type="EMBL" id="AET02060.1"/>
    </source>
</evidence>
<organism evidence="2 4">
    <name type="scientific">Medicago truncatula</name>
    <name type="common">Barrel medic</name>
    <name type="synonym">Medicago tribuloides</name>
    <dbReference type="NCBI Taxonomy" id="3880"/>
    <lineage>
        <taxon>Eukaryota</taxon>
        <taxon>Viridiplantae</taxon>
        <taxon>Streptophyta</taxon>
        <taxon>Embryophyta</taxon>
        <taxon>Tracheophyta</taxon>
        <taxon>Spermatophyta</taxon>
        <taxon>Magnoliopsida</taxon>
        <taxon>eudicotyledons</taxon>
        <taxon>Gunneridae</taxon>
        <taxon>Pentapetalae</taxon>
        <taxon>rosids</taxon>
        <taxon>fabids</taxon>
        <taxon>Fabales</taxon>
        <taxon>Fabaceae</taxon>
        <taxon>Papilionoideae</taxon>
        <taxon>50 kb inversion clade</taxon>
        <taxon>NPAAA clade</taxon>
        <taxon>Hologalegina</taxon>
        <taxon>IRL clade</taxon>
        <taxon>Trifolieae</taxon>
        <taxon>Medicago</taxon>
    </lineage>
</organism>
<reference evidence="2 4" key="1">
    <citation type="journal article" date="2011" name="Nature">
        <title>The Medicago genome provides insight into the evolution of rhizobial symbioses.</title>
        <authorList>
            <person name="Young N.D."/>
            <person name="Debelle F."/>
            <person name="Oldroyd G.E."/>
            <person name="Geurts R."/>
            <person name="Cannon S.B."/>
            <person name="Udvardi M.K."/>
            <person name="Benedito V.A."/>
            <person name="Mayer K.F."/>
            <person name="Gouzy J."/>
            <person name="Schoof H."/>
            <person name="Van de Peer Y."/>
            <person name="Proost S."/>
            <person name="Cook D.R."/>
            <person name="Meyers B.C."/>
            <person name="Spannagl M."/>
            <person name="Cheung F."/>
            <person name="De Mita S."/>
            <person name="Krishnakumar V."/>
            <person name="Gundlach H."/>
            <person name="Zhou S."/>
            <person name="Mudge J."/>
            <person name="Bharti A.K."/>
            <person name="Murray J.D."/>
            <person name="Naoumkina M.A."/>
            <person name="Rosen B."/>
            <person name="Silverstein K.A."/>
            <person name="Tang H."/>
            <person name="Rombauts S."/>
            <person name="Zhao P.X."/>
            <person name="Zhou P."/>
            <person name="Barbe V."/>
            <person name="Bardou P."/>
            <person name="Bechner M."/>
            <person name="Bellec A."/>
            <person name="Berger A."/>
            <person name="Berges H."/>
            <person name="Bidwell S."/>
            <person name="Bisseling T."/>
            <person name="Choisne N."/>
            <person name="Couloux A."/>
            <person name="Denny R."/>
            <person name="Deshpande S."/>
            <person name="Dai X."/>
            <person name="Doyle J.J."/>
            <person name="Dudez A.M."/>
            <person name="Farmer A.D."/>
            <person name="Fouteau S."/>
            <person name="Franken C."/>
            <person name="Gibelin C."/>
            <person name="Gish J."/>
            <person name="Goldstein S."/>
            <person name="Gonzalez A.J."/>
            <person name="Green P.J."/>
            <person name="Hallab A."/>
            <person name="Hartog M."/>
            <person name="Hua A."/>
            <person name="Humphray S.J."/>
            <person name="Jeong D.H."/>
            <person name="Jing Y."/>
            <person name="Jocker A."/>
            <person name="Kenton S.M."/>
            <person name="Kim D.J."/>
            <person name="Klee K."/>
            <person name="Lai H."/>
            <person name="Lang C."/>
            <person name="Lin S."/>
            <person name="Macmil S.L."/>
            <person name="Magdelenat G."/>
            <person name="Matthews L."/>
            <person name="McCorrison J."/>
            <person name="Monaghan E.L."/>
            <person name="Mun J.H."/>
            <person name="Najar F.Z."/>
            <person name="Nicholson C."/>
            <person name="Noirot C."/>
            <person name="O'Bleness M."/>
            <person name="Paule C.R."/>
            <person name="Poulain J."/>
            <person name="Prion F."/>
            <person name="Qin B."/>
            <person name="Qu C."/>
            <person name="Retzel E.F."/>
            <person name="Riddle C."/>
            <person name="Sallet E."/>
            <person name="Samain S."/>
            <person name="Samson N."/>
            <person name="Sanders I."/>
            <person name="Saurat O."/>
            <person name="Scarpelli C."/>
            <person name="Schiex T."/>
            <person name="Segurens B."/>
            <person name="Severin A.J."/>
            <person name="Sherrier D.J."/>
            <person name="Shi R."/>
            <person name="Sims S."/>
            <person name="Singer S.R."/>
            <person name="Sinharoy S."/>
            <person name="Sterck L."/>
            <person name="Viollet A."/>
            <person name="Wang B.B."/>
            <person name="Wang K."/>
            <person name="Wang M."/>
            <person name="Wang X."/>
            <person name="Warfsmann J."/>
            <person name="Weissenbach J."/>
            <person name="White D.D."/>
            <person name="White J.D."/>
            <person name="Wiley G.B."/>
            <person name="Wincker P."/>
            <person name="Xing Y."/>
            <person name="Yang L."/>
            <person name="Yao Z."/>
            <person name="Ying F."/>
            <person name="Zhai J."/>
            <person name="Zhou L."/>
            <person name="Zuber A."/>
            <person name="Denarie J."/>
            <person name="Dixon R.A."/>
            <person name="May G.D."/>
            <person name="Schwartz D.C."/>
            <person name="Rogers J."/>
            <person name="Quetier F."/>
            <person name="Town C.D."/>
            <person name="Roe B.A."/>
        </authorList>
    </citation>
    <scope>NUCLEOTIDE SEQUENCE [LARGE SCALE GENOMIC DNA]</scope>
    <source>
        <strain evidence="2">A17</strain>
        <strain evidence="3 4">cv. Jemalong A17</strain>
    </source>
</reference>
<dbReference type="Pfam" id="PF13456">
    <property type="entry name" value="RVT_3"/>
    <property type="match status" value="1"/>
</dbReference>
<proteinExistence type="predicted"/>
<reference evidence="2 4" key="2">
    <citation type="journal article" date="2014" name="BMC Genomics">
        <title>An improved genome release (version Mt4.0) for the model legume Medicago truncatula.</title>
        <authorList>
            <person name="Tang H."/>
            <person name="Krishnakumar V."/>
            <person name="Bidwell S."/>
            <person name="Rosen B."/>
            <person name="Chan A."/>
            <person name="Zhou S."/>
            <person name="Gentzbittel L."/>
            <person name="Childs K.L."/>
            <person name="Yandell M."/>
            <person name="Gundlach H."/>
            <person name="Mayer K.F."/>
            <person name="Schwartz D.C."/>
            <person name="Town C.D."/>
        </authorList>
    </citation>
    <scope>GENOME REANNOTATION</scope>
    <source>
        <strain evidence="3 4">cv. Jemalong A17</strain>
    </source>
</reference>
<sequence length="113" mass="13008">MEGRKSGREFRTPAPGRSKYNIDASFSSSLNKVGLRMCLRDNTGDFVLAQTDWFAPLCDVDAGEAVRLYTTLEWVSDIQFDYVEFALDSKRDFDQVNSTIDDNSEFWLYHICM</sequence>
<dbReference type="Proteomes" id="UP000002051">
    <property type="component" value="Chromosome 8"/>
</dbReference>
<dbReference type="GO" id="GO:0003676">
    <property type="term" value="F:nucleic acid binding"/>
    <property type="evidence" value="ECO:0007669"/>
    <property type="project" value="InterPro"/>
</dbReference>
<name>G7LBS2_MEDTR</name>
<evidence type="ECO:0000259" key="1">
    <source>
        <dbReference type="Pfam" id="PF13456"/>
    </source>
</evidence>
<reference evidence="3" key="3">
    <citation type="submission" date="2015-04" db="UniProtKB">
        <authorList>
            <consortium name="EnsemblPlants"/>
        </authorList>
    </citation>
    <scope>IDENTIFICATION</scope>
    <source>
        <strain evidence="3">cv. Jemalong A17</strain>
    </source>
</reference>
<dbReference type="EnsemblPlants" id="AET02060">
    <property type="protein sequence ID" value="AET02060"/>
    <property type="gene ID" value="MTR_8g031800"/>
</dbReference>
<protein>
    <recommendedName>
        <fullName evidence="1">RNase H type-1 domain-containing protein</fullName>
    </recommendedName>
</protein>
<dbReference type="GO" id="GO:0004523">
    <property type="term" value="F:RNA-DNA hybrid ribonuclease activity"/>
    <property type="evidence" value="ECO:0007669"/>
    <property type="project" value="InterPro"/>
</dbReference>
<dbReference type="InterPro" id="IPR002156">
    <property type="entry name" value="RNaseH_domain"/>
</dbReference>
<dbReference type="PaxDb" id="3880-AET02060"/>
<dbReference type="InterPro" id="IPR052929">
    <property type="entry name" value="RNase_H-like_EbsB-rel"/>
</dbReference>
<accession>G7LBS2</accession>
<dbReference type="PANTHER" id="PTHR47074:SF48">
    <property type="entry name" value="POLYNUCLEOTIDYL TRANSFERASE, RIBONUCLEASE H-LIKE SUPERFAMILY PROTEIN"/>
    <property type="match status" value="1"/>
</dbReference>
<dbReference type="HOGENOM" id="CLU_162942_0_0_1"/>
<evidence type="ECO:0000313" key="3">
    <source>
        <dbReference type="EnsemblPlants" id="AET02060"/>
    </source>
</evidence>
<dbReference type="PANTHER" id="PTHR47074">
    <property type="entry name" value="BNAC02G40300D PROTEIN"/>
    <property type="match status" value="1"/>
</dbReference>
<keyword evidence="4" id="KW-1185">Reference proteome</keyword>
<feature type="domain" description="RNase H type-1" evidence="1">
    <location>
        <begin position="21"/>
        <end position="104"/>
    </location>
</feature>
<dbReference type="AlphaFoldDB" id="G7LBS2"/>
<evidence type="ECO:0000313" key="4">
    <source>
        <dbReference type="Proteomes" id="UP000002051"/>
    </source>
</evidence>
<dbReference type="EMBL" id="CM001224">
    <property type="protein sequence ID" value="AET02060.1"/>
    <property type="molecule type" value="Genomic_DNA"/>
</dbReference>
<gene>
    <name evidence="2" type="ordered locus">MTR_8g031800</name>
</gene>